<dbReference type="RefSeq" id="WP_152122011.1">
    <property type="nucleotide sequence ID" value="NZ_WELI01000001.1"/>
</dbReference>
<feature type="transmembrane region" description="Helical" evidence="1">
    <location>
        <begin position="130"/>
        <end position="153"/>
    </location>
</feature>
<keyword evidence="1" id="KW-1133">Transmembrane helix</keyword>
<feature type="domain" description="Signal transduction histidine kinase internal region" evidence="2">
    <location>
        <begin position="174"/>
        <end position="250"/>
    </location>
</feature>
<dbReference type="InterPro" id="IPR010559">
    <property type="entry name" value="Sig_transdc_His_kin_internal"/>
</dbReference>
<accession>A0A7J5U4C7</accession>
<dbReference type="GO" id="GO:0000155">
    <property type="term" value="F:phosphorelay sensor kinase activity"/>
    <property type="evidence" value="ECO:0007669"/>
    <property type="project" value="InterPro"/>
</dbReference>
<evidence type="ECO:0000313" key="4">
    <source>
        <dbReference type="Proteomes" id="UP000488299"/>
    </source>
</evidence>
<organism evidence="3 4">
    <name type="scientific">Rudanella paleaurantiibacter</name>
    <dbReference type="NCBI Taxonomy" id="2614655"/>
    <lineage>
        <taxon>Bacteria</taxon>
        <taxon>Pseudomonadati</taxon>
        <taxon>Bacteroidota</taxon>
        <taxon>Cytophagia</taxon>
        <taxon>Cytophagales</taxon>
        <taxon>Cytophagaceae</taxon>
        <taxon>Rudanella</taxon>
    </lineage>
</organism>
<feature type="transmembrane region" description="Helical" evidence="1">
    <location>
        <begin position="47"/>
        <end position="69"/>
    </location>
</feature>
<evidence type="ECO:0000313" key="3">
    <source>
        <dbReference type="EMBL" id="KAB7732581.1"/>
    </source>
</evidence>
<keyword evidence="4" id="KW-1185">Reference proteome</keyword>
<proteinExistence type="predicted"/>
<gene>
    <name evidence="3" type="ORF">F5984_01080</name>
</gene>
<feature type="transmembrane region" description="Helical" evidence="1">
    <location>
        <begin position="23"/>
        <end position="41"/>
    </location>
</feature>
<dbReference type="AlphaFoldDB" id="A0A7J5U4C7"/>
<comment type="caution">
    <text evidence="3">The sequence shown here is derived from an EMBL/GenBank/DDBJ whole genome shotgun (WGS) entry which is preliminary data.</text>
</comment>
<protein>
    <submittedName>
        <fullName evidence="3">Sensor protein lytS</fullName>
    </submittedName>
</protein>
<evidence type="ECO:0000256" key="1">
    <source>
        <dbReference type="SAM" id="Phobius"/>
    </source>
</evidence>
<feature type="transmembrane region" description="Helical" evidence="1">
    <location>
        <begin position="90"/>
        <end position="110"/>
    </location>
</feature>
<dbReference type="Proteomes" id="UP000488299">
    <property type="component" value="Unassembled WGS sequence"/>
</dbReference>
<dbReference type="PANTHER" id="PTHR34220:SF7">
    <property type="entry name" value="SENSOR HISTIDINE KINASE YPDA"/>
    <property type="match status" value="1"/>
</dbReference>
<dbReference type="GO" id="GO:0016020">
    <property type="term" value="C:membrane"/>
    <property type="evidence" value="ECO:0007669"/>
    <property type="project" value="InterPro"/>
</dbReference>
<evidence type="ECO:0000259" key="2">
    <source>
        <dbReference type="Pfam" id="PF06580"/>
    </source>
</evidence>
<dbReference type="EMBL" id="WELI01000001">
    <property type="protein sequence ID" value="KAB7732581.1"/>
    <property type="molecule type" value="Genomic_DNA"/>
</dbReference>
<sequence>MPRLLTRLVRLYTQLRQDNLRRYIYLFLLPWFVPIVTYLIFGEVILSGWGAFLSSNALILVLSVMANTADTYLLKRVIRAYPEADQSVQRVVLLTLAFSLINISLAELTLRGLDATRFLAFRYDPETNIWVYSFVFVSSIVASGLIESAYAFMQWQTNQLDRQNLEQEHLKLALSTLKSRINPHFLFNSLNSVSALIADEPQQAEEFVDELSKVYRYMLQANKTPLVAVEAELRFIGSYVQLLHVRYGKALRVDLPTQTGPADAGLPPLTLQLLIDDIIQHNTLMASRPLQIHIEFADTDRLCIRHNCQPRTVRVDTQLPGFADVLKQYESVGGAVPQREVDPAECRIYLPLLPISTGFYPNPVTKTSS</sequence>
<dbReference type="Pfam" id="PF06580">
    <property type="entry name" value="His_kinase"/>
    <property type="match status" value="1"/>
</dbReference>
<dbReference type="PANTHER" id="PTHR34220">
    <property type="entry name" value="SENSOR HISTIDINE KINASE YPDA"/>
    <property type="match status" value="1"/>
</dbReference>
<keyword evidence="1" id="KW-0472">Membrane</keyword>
<dbReference type="InterPro" id="IPR050640">
    <property type="entry name" value="Bact_2-comp_sensor_kinase"/>
</dbReference>
<reference evidence="3 4" key="1">
    <citation type="submission" date="2019-10" db="EMBL/GenBank/DDBJ databases">
        <title>Rudanella paleaurantiibacter sp. nov., isolated from sludge.</title>
        <authorList>
            <person name="Xu S.Q."/>
        </authorList>
    </citation>
    <scope>NUCLEOTIDE SEQUENCE [LARGE SCALE GENOMIC DNA]</scope>
    <source>
        <strain evidence="3 4">HX-22-17</strain>
    </source>
</reference>
<name>A0A7J5U4C7_9BACT</name>
<keyword evidence="1" id="KW-0812">Transmembrane</keyword>